<proteinExistence type="predicted"/>
<dbReference type="HOGENOM" id="CLU_2813279_0_0_1"/>
<accession>A0A0C3C832</accession>
<name>A0A0C3C832_PILCF</name>
<reference evidence="1 2" key="1">
    <citation type="submission" date="2014-04" db="EMBL/GenBank/DDBJ databases">
        <authorList>
            <consortium name="DOE Joint Genome Institute"/>
            <person name="Kuo A."/>
            <person name="Tarkka M."/>
            <person name="Buscot F."/>
            <person name="Kohler A."/>
            <person name="Nagy L.G."/>
            <person name="Floudas D."/>
            <person name="Copeland A."/>
            <person name="Barry K.W."/>
            <person name="Cichocki N."/>
            <person name="Veneault-Fourrey C."/>
            <person name="LaButti K."/>
            <person name="Lindquist E.A."/>
            <person name="Lipzen A."/>
            <person name="Lundell T."/>
            <person name="Morin E."/>
            <person name="Murat C."/>
            <person name="Sun H."/>
            <person name="Tunlid A."/>
            <person name="Henrissat B."/>
            <person name="Grigoriev I.V."/>
            <person name="Hibbett D.S."/>
            <person name="Martin F."/>
            <person name="Nordberg H.P."/>
            <person name="Cantor M.N."/>
            <person name="Hua S.X."/>
        </authorList>
    </citation>
    <scope>NUCLEOTIDE SEQUENCE [LARGE SCALE GENOMIC DNA]</scope>
    <source>
        <strain evidence="1 2">F 1598</strain>
    </source>
</reference>
<sequence>MTRYADDHCLPKLCGGEGVKVIVHVPRAAALSSFTLPPNSTQHMHAFRMSDKLTCVDGSLCAFHLTQ</sequence>
<protein>
    <submittedName>
        <fullName evidence="1">Uncharacterized protein</fullName>
    </submittedName>
</protein>
<dbReference type="Proteomes" id="UP000054166">
    <property type="component" value="Unassembled WGS sequence"/>
</dbReference>
<reference evidence="2" key="2">
    <citation type="submission" date="2015-01" db="EMBL/GenBank/DDBJ databases">
        <title>Evolutionary Origins and Diversification of the Mycorrhizal Mutualists.</title>
        <authorList>
            <consortium name="DOE Joint Genome Institute"/>
            <consortium name="Mycorrhizal Genomics Consortium"/>
            <person name="Kohler A."/>
            <person name="Kuo A."/>
            <person name="Nagy L.G."/>
            <person name="Floudas D."/>
            <person name="Copeland A."/>
            <person name="Barry K.W."/>
            <person name="Cichocki N."/>
            <person name="Veneault-Fourrey C."/>
            <person name="LaButti K."/>
            <person name="Lindquist E.A."/>
            <person name="Lipzen A."/>
            <person name="Lundell T."/>
            <person name="Morin E."/>
            <person name="Murat C."/>
            <person name="Riley R."/>
            <person name="Ohm R."/>
            <person name="Sun H."/>
            <person name="Tunlid A."/>
            <person name="Henrissat B."/>
            <person name="Grigoriev I.V."/>
            <person name="Hibbett D.S."/>
            <person name="Martin F."/>
        </authorList>
    </citation>
    <scope>NUCLEOTIDE SEQUENCE [LARGE SCALE GENOMIC DNA]</scope>
    <source>
        <strain evidence="2">F 1598</strain>
    </source>
</reference>
<gene>
    <name evidence="1" type="ORF">PILCRDRAFT_817093</name>
</gene>
<dbReference type="EMBL" id="KN832984">
    <property type="protein sequence ID" value="KIM85852.1"/>
    <property type="molecule type" value="Genomic_DNA"/>
</dbReference>
<dbReference type="InParanoid" id="A0A0C3C832"/>
<evidence type="ECO:0000313" key="2">
    <source>
        <dbReference type="Proteomes" id="UP000054166"/>
    </source>
</evidence>
<keyword evidence="2" id="KW-1185">Reference proteome</keyword>
<dbReference type="AlphaFoldDB" id="A0A0C3C832"/>
<evidence type="ECO:0000313" key="1">
    <source>
        <dbReference type="EMBL" id="KIM85852.1"/>
    </source>
</evidence>
<organism evidence="1 2">
    <name type="scientific">Piloderma croceum (strain F 1598)</name>
    <dbReference type="NCBI Taxonomy" id="765440"/>
    <lineage>
        <taxon>Eukaryota</taxon>
        <taxon>Fungi</taxon>
        <taxon>Dikarya</taxon>
        <taxon>Basidiomycota</taxon>
        <taxon>Agaricomycotina</taxon>
        <taxon>Agaricomycetes</taxon>
        <taxon>Agaricomycetidae</taxon>
        <taxon>Atheliales</taxon>
        <taxon>Atheliaceae</taxon>
        <taxon>Piloderma</taxon>
    </lineage>
</organism>